<dbReference type="SUPFAM" id="SSF54593">
    <property type="entry name" value="Glyoxalase/Bleomycin resistance protein/Dihydroxybiphenyl dioxygenase"/>
    <property type="match status" value="1"/>
</dbReference>
<evidence type="ECO:0000259" key="1">
    <source>
        <dbReference type="PROSITE" id="PS51819"/>
    </source>
</evidence>
<dbReference type="InterPro" id="IPR050383">
    <property type="entry name" value="GlyoxalaseI/FosfomycinResist"/>
</dbReference>
<gene>
    <name evidence="2" type="ORF">MWN33_11060</name>
</gene>
<dbReference type="PROSITE" id="PS51819">
    <property type="entry name" value="VOC"/>
    <property type="match status" value="1"/>
</dbReference>
<reference evidence="3" key="1">
    <citation type="submission" date="2023-07" db="EMBL/GenBank/DDBJ databases">
        <title>Ancylobacter moscoviensis sp. nov., facultatively methylotrophic bacteria from activated sludge and the reclassification of Starkeya novella (Starkey 1934) Kelly et al. 2000 as Ancylobacter novellus comb. nov., Starkeya koreensis Im et al. 2006 as Ancylobacter koreensis comb.nov., Angulomicrobium tetraedrale Vasil'eva et al. 1986 as Ancylobacter tetraedralis comb. nov., Angulomicrobium amanitiforme Fritz et al. 2004 as Ancylobacter amanitiformis comb. nov. and Methylorhabdus multivorans Doronina et al. 1996 as Ancylobacter multivorans comb. nov. and emended description of the genus Ancylobacter.</title>
        <authorList>
            <person name="Doronina N."/>
            <person name="Chemodurova A."/>
            <person name="Grouzdev D."/>
            <person name="Koziaeva V."/>
            <person name="Shi W."/>
            <person name="Wu L."/>
            <person name="Kaparullina E."/>
        </authorList>
    </citation>
    <scope>NUCLEOTIDE SEQUENCE [LARGE SCALE GENOMIC DNA]</scope>
    <source>
        <strain evidence="3">Jip08</strain>
    </source>
</reference>
<dbReference type="EMBL" id="JALKCG010000003">
    <property type="protein sequence ID" value="MCK0208570.1"/>
    <property type="molecule type" value="Genomic_DNA"/>
</dbReference>
<name>A0ABT0DMT7_9HYPH</name>
<dbReference type="InterPro" id="IPR037523">
    <property type="entry name" value="VOC_core"/>
</dbReference>
<proteinExistence type="predicted"/>
<keyword evidence="3" id="KW-1185">Reference proteome</keyword>
<dbReference type="Pfam" id="PF00903">
    <property type="entry name" value="Glyoxalase"/>
    <property type="match status" value="1"/>
</dbReference>
<evidence type="ECO:0000313" key="3">
    <source>
        <dbReference type="Proteomes" id="UP001202867"/>
    </source>
</evidence>
<dbReference type="PANTHER" id="PTHR21366:SF31">
    <property type="entry name" value="METALLOTHIOL TRANSFERASE FOSB"/>
    <property type="match status" value="1"/>
</dbReference>
<dbReference type="InterPro" id="IPR029068">
    <property type="entry name" value="Glyas_Bleomycin-R_OHBP_Dase"/>
</dbReference>
<dbReference type="InterPro" id="IPR004360">
    <property type="entry name" value="Glyas_Fos-R_dOase_dom"/>
</dbReference>
<protein>
    <submittedName>
        <fullName evidence="2">VOC family protein</fullName>
    </submittedName>
</protein>
<comment type="caution">
    <text evidence="2">The sequence shown here is derived from an EMBL/GenBank/DDBJ whole genome shotgun (WGS) entry which is preliminary data.</text>
</comment>
<dbReference type="Gene3D" id="3.10.180.10">
    <property type="entry name" value="2,3-Dihydroxybiphenyl 1,2-Dioxygenase, domain 1"/>
    <property type="match status" value="1"/>
</dbReference>
<feature type="domain" description="VOC" evidence="1">
    <location>
        <begin position="6"/>
        <end position="133"/>
    </location>
</feature>
<dbReference type="Proteomes" id="UP001202867">
    <property type="component" value="Unassembled WGS sequence"/>
</dbReference>
<evidence type="ECO:0000313" key="2">
    <source>
        <dbReference type="EMBL" id="MCK0208570.1"/>
    </source>
</evidence>
<sequence>MLKVNAFDHLVLNVRDVEVAAEWYARVLGMTRVDNVQKQGGPIRTSMMFGRNKINLRPISMSPDVWFTGLSPQPGSDDLCFLTDIGPEEVADHFRQCGLEIELGPVVKPGAQGDILSVYVRDPDGNLIEVASYK</sequence>
<organism evidence="2 3">
    <name type="scientific">Ancylobacter koreensis</name>
    <dbReference type="NCBI Taxonomy" id="266121"/>
    <lineage>
        <taxon>Bacteria</taxon>
        <taxon>Pseudomonadati</taxon>
        <taxon>Pseudomonadota</taxon>
        <taxon>Alphaproteobacteria</taxon>
        <taxon>Hyphomicrobiales</taxon>
        <taxon>Xanthobacteraceae</taxon>
        <taxon>Ancylobacter</taxon>
    </lineage>
</organism>
<dbReference type="PANTHER" id="PTHR21366">
    <property type="entry name" value="GLYOXALASE FAMILY PROTEIN"/>
    <property type="match status" value="1"/>
</dbReference>
<accession>A0ABT0DMT7</accession>
<dbReference type="RefSeq" id="WP_247200557.1">
    <property type="nucleotide sequence ID" value="NZ_JALKCG010000003.1"/>
</dbReference>